<dbReference type="Pfam" id="PF00753">
    <property type="entry name" value="Lactamase_B"/>
    <property type="match status" value="1"/>
</dbReference>
<comment type="caution">
    <text evidence="2">The sequence shown here is derived from an EMBL/GenBank/DDBJ whole genome shotgun (WGS) entry which is preliminary data.</text>
</comment>
<dbReference type="Proteomes" id="UP001597525">
    <property type="component" value="Unassembled WGS sequence"/>
</dbReference>
<keyword evidence="3" id="KW-1185">Reference proteome</keyword>
<gene>
    <name evidence="2" type="ORF">ACFS7Y_17595</name>
</gene>
<organism evidence="2 3">
    <name type="scientific">Sphingobacterium bambusae</name>
    <dbReference type="NCBI Taxonomy" id="662858"/>
    <lineage>
        <taxon>Bacteria</taxon>
        <taxon>Pseudomonadati</taxon>
        <taxon>Bacteroidota</taxon>
        <taxon>Sphingobacteriia</taxon>
        <taxon>Sphingobacteriales</taxon>
        <taxon>Sphingobacteriaceae</taxon>
        <taxon>Sphingobacterium</taxon>
    </lineage>
</organism>
<reference evidence="3" key="1">
    <citation type="journal article" date="2019" name="Int. J. Syst. Evol. Microbiol.">
        <title>The Global Catalogue of Microorganisms (GCM) 10K type strain sequencing project: providing services to taxonomists for standard genome sequencing and annotation.</title>
        <authorList>
            <consortium name="The Broad Institute Genomics Platform"/>
            <consortium name="The Broad Institute Genome Sequencing Center for Infectious Disease"/>
            <person name="Wu L."/>
            <person name="Ma J."/>
        </authorList>
    </citation>
    <scope>NUCLEOTIDE SEQUENCE [LARGE SCALE GENOMIC DNA]</scope>
    <source>
        <strain evidence="3">KCTC 22814</strain>
    </source>
</reference>
<feature type="domain" description="Metallo-beta-lactamase" evidence="1">
    <location>
        <begin position="52"/>
        <end position="165"/>
    </location>
</feature>
<name>A0ABW6BKI5_9SPHI</name>
<dbReference type="Gene3D" id="3.60.15.10">
    <property type="entry name" value="Ribonuclease Z/Hydroxyacylglutathione hydrolase-like"/>
    <property type="match status" value="1"/>
</dbReference>
<evidence type="ECO:0000259" key="1">
    <source>
        <dbReference type="Pfam" id="PF00753"/>
    </source>
</evidence>
<dbReference type="PANTHER" id="PTHR30619">
    <property type="entry name" value="DNA INTERNALIZATION/COMPETENCE PROTEIN COMEC/REC2"/>
    <property type="match status" value="1"/>
</dbReference>
<proteinExistence type="predicted"/>
<dbReference type="RefSeq" id="WP_320186426.1">
    <property type="nucleotide sequence ID" value="NZ_CP138332.1"/>
</dbReference>
<evidence type="ECO:0000313" key="2">
    <source>
        <dbReference type="EMBL" id="MFD2969213.1"/>
    </source>
</evidence>
<sequence length="409" mass="46231">MKSLLLTLCLWIGLELHTAEPLQQTSLSAVDVQDTLPMWSPGFLDIHHINTGEGNSTWLKLPDGTTVLLDAGTVDKEQFERTNFPLKATSSLPDQTMSVAERITWYIEKMNVGIRSSDTLDYLIVSHFHSDHYGAVPELLAKLPVGTLIDRDYPKYDFPADLSKILSGDEYFADYMRASKELRVEQLVVGQHDQIRLKIAPEQYPSFHMLNVKNNASIWNPKTQKVDTLFSAEDMLAYYKGKYNENPLSMAFKISYGRFDYYNGADNTGLQDGLLPNWFDVESPIAAVVGEVDAMVLDHHGNRDANNATLLGTLNPRVVVQQVYSSDQPGQEVYYRLKTLGNIGERLIYATNMHPETVATYGPWFQKGYQSMQGHVVIRVYPHGDSYQVYVLDEEDLHVKQKSALLSAR</sequence>
<dbReference type="InterPro" id="IPR036866">
    <property type="entry name" value="RibonucZ/Hydroxyglut_hydro"/>
</dbReference>
<accession>A0ABW6BKI5</accession>
<dbReference type="PANTHER" id="PTHR30619:SF1">
    <property type="entry name" value="RECOMBINATION PROTEIN 2"/>
    <property type="match status" value="1"/>
</dbReference>
<protein>
    <submittedName>
        <fullName evidence="2">ComEC/Rec2 family competence protein</fullName>
    </submittedName>
</protein>
<dbReference type="InterPro" id="IPR052159">
    <property type="entry name" value="Competence_DNA_uptake"/>
</dbReference>
<dbReference type="InterPro" id="IPR001279">
    <property type="entry name" value="Metallo-B-lactamas"/>
</dbReference>
<dbReference type="EMBL" id="JBHUPB010000012">
    <property type="protein sequence ID" value="MFD2969213.1"/>
    <property type="molecule type" value="Genomic_DNA"/>
</dbReference>
<evidence type="ECO:0000313" key="3">
    <source>
        <dbReference type="Proteomes" id="UP001597525"/>
    </source>
</evidence>
<dbReference type="SUPFAM" id="SSF56281">
    <property type="entry name" value="Metallo-hydrolase/oxidoreductase"/>
    <property type="match status" value="1"/>
</dbReference>